<evidence type="ECO:0000256" key="2">
    <source>
        <dbReference type="ARBA" id="ARBA00006275"/>
    </source>
</evidence>
<dbReference type="SUPFAM" id="SSF48452">
    <property type="entry name" value="TPR-like"/>
    <property type="match status" value="1"/>
</dbReference>
<dbReference type="GO" id="GO:0009279">
    <property type="term" value="C:cell outer membrane"/>
    <property type="evidence" value="ECO:0007669"/>
    <property type="project" value="UniProtKB-SubCell"/>
</dbReference>
<gene>
    <name evidence="8" type="ORF">LY11_01087</name>
</gene>
<evidence type="ECO:0000256" key="5">
    <source>
        <dbReference type="ARBA" id="ARBA00023237"/>
    </source>
</evidence>
<dbReference type="InterPro" id="IPR012944">
    <property type="entry name" value="SusD_RagB_dom"/>
</dbReference>
<dbReference type="Pfam" id="PF07980">
    <property type="entry name" value="SusD_RagB"/>
    <property type="match status" value="1"/>
</dbReference>
<evidence type="ECO:0000256" key="3">
    <source>
        <dbReference type="ARBA" id="ARBA00022729"/>
    </source>
</evidence>
<accession>A0A327SXU8</accession>
<dbReference type="STRING" id="188932.AY601_4035"/>
<keyword evidence="3" id="KW-0732">Signal</keyword>
<reference evidence="8 9" key="1">
    <citation type="submission" date="2018-06" db="EMBL/GenBank/DDBJ databases">
        <title>Genomic Encyclopedia of Archaeal and Bacterial Type Strains, Phase II (KMG-II): from individual species to whole genera.</title>
        <authorList>
            <person name="Goeker M."/>
        </authorList>
    </citation>
    <scope>NUCLEOTIDE SEQUENCE [LARGE SCALE GENOMIC DNA]</scope>
    <source>
        <strain evidence="8 9">DSM 14825</strain>
    </source>
</reference>
<dbReference type="Gene3D" id="1.25.40.390">
    <property type="match status" value="1"/>
</dbReference>
<dbReference type="InterPro" id="IPR033985">
    <property type="entry name" value="SusD-like_N"/>
</dbReference>
<protein>
    <submittedName>
        <fullName evidence="8">SusD-like starch-binding protein associating with outer membrane</fullName>
    </submittedName>
</protein>
<dbReference type="OrthoDB" id="630434at2"/>
<dbReference type="RefSeq" id="WP_111632700.1">
    <property type="nucleotide sequence ID" value="NZ_QLLR01000003.1"/>
</dbReference>
<dbReference type="AlphaFoldDB" id="A0A327SXU8"/>
<comment type="caution">
    <text evidence="8">The sequence shown here is derived from an EMBL/GenBank/DDBJ whole genome shotgun (WGS) entry which is preliminary data.</text>
</comment>
<keyword evidence="4" id="KW-0472">Membrane</keyword>
<keyword evidence="5" id="KW-0998">Cell outer membrane</keyword>
<name>A0A327SXU8_9SPHI</name>
<evidence type="ECO:0000256" key="1">
    <source>
        <dbReference type="ARBA" id="ARBA00004442"/>
    </source>
</evidence>
<evidence type="ECO:0000313" key="9">
    <source>
        <dbReference type="Proteomes" id="UP000249754"/>
    </source>
</evidence>
<evidence type="ECO:0000256" key="4">
    <source>
        <dbReference type="ARBA" id="ARBA00023136"/>
    </source>
</evidence>
<dbReference type="EMBL" id="QLLR01000003">
    <property type="protein sequence ID" value="RAJ34196.1"/>
    <property type="molecule type" value="Genomic_DNA"/>
</dbReference>
<comment type="subcellular location">
    <subcellularLocation>
        <location evidence="1">Cell outer membrane</location>
    </subcellularLocation>
</comment>
<feature type="domain" description="SusD-like N-terminal" evidence="7">
    <location>
        <begin position="87"/>
        <end position="240"/>
    </location>
</feature>
<proteinExistence type="inferred from homology"/>
<dbReference type="Pfam" id="PF14322">
    <property type="entry name" value="SusD-like_3"/>
    <property type="match status" value="1"/>
</dbReference>
<evidence type="ECO:0000313" key="8">
    <source>
        <dbReference type="EMBL" id="RAJ34196.1"/>
    </source>
</evidence>
<dbReference type="Proteomes" id="UP000249754">
    <property type="component" value="Unassembled WGS sequence"/>
</dbReference>
<feature type="domain" description="RagB/SusD" evidence="6">
    <location>
        <begin position="338"/>
        <end position="489"/>
    </location>
</feature>
<evidence type="ECO:0000259" key="6">
    <source>
        <dbReference type="Pfam" id="PF07980"/>
    </source>
</evidence>
<evidence type="ECO:0000259" key="7">
    <source>
        <dbReference type="Pfam" id="PF14322"/>
    </source>
</evidence>
<sequence>MKNIKYTIIPFFLIVLTFASCKKSFLETSPTDRADDATVFKNTDNAMAALNGIHRMLYKQFNLDSQDQGGESGVKIMLDMLGEDVVMTASGNGWYNGIYKWSDHRNASSSSDKYLYKFYYTIIANANNLIERVNGVEGEQITKDAIMAEALTYRAWAHFMLVQVYAKRYDPAGNNTQAGVPIILATNVTARPRSSVEEVYTQINKDIDAAVVLFGKTKARTNKSHFNLNVAQGIKARVALTQGLWTVAATNAKVARADYKLMDSVTYRKGFNDAENSEWIWASKQVEDQTSDFSSFFAYMSGNYGSSNIRANPKAINSLLYATLSATDVRKLLWDPTGKNTDFPIPANGARKPYMNRKFLVAGSTSIGDVTHMRASEMYLIEAEALARSGQTGLAQAALFTLAHSRDSQYVLSTKTGEELIKEILLQRRAELWGEGFRFTDLKRLNSALDRTNSNHTSELALTLSQAPGDLKWQWVIPQDEINANPAIGTGGQNP</sequence>
<dbReference type="PROSITE" id="PS51257">
    <property type="entry name" value="PROKAR_LIPOPROTEIN"/>
    <property type="match status" value="1"/>
</dbReference>
<dbReference type="CDD" id="cd08977">
    <property type="entry name" value="SusD"/>
    <property type="match status" value="1"/>
</dbReference>
<comment type="similarity">
    <text evidence="2">Belongs to the SusD family.</text>
</comment>
<organism evidence="8 9">
    <name type="scientific">Pedobacter cryoconitis</name>
    <dbReference type="NCBI Taxonomy" id="188932"/>
    <lineage>
        <taxon>Bacteria</taxon>
        <taxon>Pseudomonadati</taxon>
        <taxon>Bacteroidota</taxon>
        <taxon>Sphingobacteriia</taxon>
        <taxon>Sphingobacteriales</taxon>
        <taxon>Sphingobacteriaceae</taxon>
        <taxon>Pedobacter</taxon>
    </lineage>
</organism>
<dbReference type="InterPro" id="IPR011990">
    <property type="entry name" value="TPR-like_helical_dom_sf"/>
</dbReference>